<comment type="caution">
    <text evidence="1">The sequence shown here is derived from an EMBL/GenBank/DDBJ whole genome shotgun (WGS) entry which is preliminary data.</text>
</comment>
<reference evidence="1 2" key="1">
    <citation type="journal article" date="2020" name="Nature">
        <title>Six reference-quality genomes reveal evolution of bat adaptations.</title>
        <authorList>
            <person name="Jebb D."/>
            <person name="Huang Z."/>
            <person name="Pippel M."/>
            <person name="Hughes G.M."/>
            <person name="Lavrichenko K."/>
            <person name="Devanna P."/>
            <person name="Winkler S."/>
            <person name="Jermiin L.S."/>
            <person name="Skirmuntt E.C."/>
            <person name="Katzourakis A."/>
            <person name="Burkitt-Gray L."/>
            <person name="Ray D.A."/>
            <person name="Sullivan K.A.M."/>
            <person name="Roscito J.G."/>
            <person name="Kirilenko B.M."/>
            <person name="Davalos L.M."/>
            <person name="Corthals A.P."/>
            <person name="Power M.L."/>
            <person name="Jones G."/>
            <person name="Ransome R.D."/>
            <person name="Dechmann D.K.N."/>
            <person name="Locatelli A.G."/>
            <person name="Puechmaille S.J."/>
            <person name="Fedrigo O."/>
            <person name="Jarvis E.D."/>
            <person name="Hiller M."/>
            <person name="Vernes S.C."/>
            <person name="Myers E.W."/>
            <person name="Teeling E.C."/>
        </authorList>
    </citation>
    <scope>NUCLEOTIDE SEQUENCE [LARGE SCALE GENOMIC DNA]</scope>
    <source>
        <strain evidence="1">MMyoMyo1</strain>
        <tissue evidence="1">Flight muscle</tissue>
    </source>
</reference>
<evidence type="ECO:0000313" key="2">
    <source>
        <dbReference type="Proteomes" id="UP000527355"/>
    </source>
</evidence>
<proteinExistence type="predicted"/>
<name>A0A7J7TTQ6_MYOMY</name>
<sequence>MDLPLRSRLPQSGHHDGLFLLLQSCWCGMDSSCYVAFEFGASLCELLGTLMGQHRLHPLIPGYHMSPSSREAVRTLVLSQHSAGATELSTQAPELTGTRSLFPVAHHRFNFFHFVLMELVSSSRAWIFFFFPGTDINCS</sequence>
<protein>
    <submittedName>
        <fullName evidence="1">Uncharacterized protein</fullName>
    </submittedName>
</protein>
<organism evidence="1 2">
    <name type="scientific">Myotis myotis</name>
    <name type="common">Greater mouse-eared bat</name>
    <name type="synonym">Vespertilio myotis</name>
    <dbReference type="NCBI Taxonomy" id="51298"/>
    <lineage>
        <taxon>Eukaryota</taxon>
        <taxon>Metazoa</taxon>
        <taxon>Chordata</taxon>
        <taxon>Craniata</taxon>
        <taxon>Vertebrata</taxon>
        <taxon>Euteleostomi</taxon>
        <taxon>Mammalia</taxon>
        <taxon>Eutheria</taxon>
        <taxon>Laurasiatheria</taxon>
        <taxon>Chiroptera</taxon>
        <taxon>Yangochiroptera</taxon>
        <taxon>Vespertilionidae</taxon>
        <taxon>Myotis</taxon>
    </lineage>
</organism>
<gene>
    <name evidence="1" type="ORF">mMyoMyo1_008968</name>
</gene>
<accession>A0A7J7TTQ6</accession>
<dbReference type="EMBL" id="JABWUV010000015">
    <property type="protein sequence ID" value="KAF6303988.1"/>
    <property type="molecule type" value="Genomic_DNA"/>
</dbReference>
<dbReference type="Proteomes" id="UP000527355">
    <property type="component" value="Unassembled WGS sequence"/>
</dbReference>
<dbReference type="AlphaFoldDB" id="A0A7J7TTQ6"/>
<evidence type="ECO:0000313" key="1">
    <source>
        <dbReference type="EMBL" id="KAF6303988.1"/>
    </source>
</evidence>
<keyword evidence="2" id="KW-1185">Reference proteome</keyword>